<comment type="caution">
    <text evidence="1">The sequence shown here is derived from an EMBL/GenBank/DDBJ whole genome shotgun (WGS) entry which is preliminary data.</text>
</comment>
<dbReference type="AlphaFoldDB" id="A0A1C1C6K2"/>
<protein>
    <submittedName>
        <fullName evidence="1">Uncharacterized protein</fullName>
    </submittedName>
</protein>
<accession>A0A1C1C6K2</accession>
<dbReference type="VEuPathDB" id="FungiDB:CLCR_00733"/>
<organism evidence="1 2">
    <name type="scientific">Cladophialophora carrionii</name>
    <dbReference type="NCBI Taxonomy" id="86049"/>
    <lineage>
        <taxon>Eukaryota</taxon>
        <taxon>Fungi</taxon>
        <taxon>Dikarya</taxon>
        <taxon>Ascomycota</taxon>
        <taxon>Pezizomycotina</taxon>
        <taxon>Eurotiomycetes</taxon>
        <taxon>Chaetothyriomycetidae</taxon>
        <taxon>Chaetothyriales</taxon>
        <taxon>Herpotrichiellaceae</taxon>
        <taxon>Cladophialophora</taxon>
    </lineage>
</organism>
<reference evidence="2" key="1">
    <citation type="submission" date="2015-07" db="EMBL/GenBank/DDBJ databases">
        <authorList>
            <person name="Teixeira M.M."/>
            <person name="Souza R.C."/>
            <person name="Almeida L.G."/>
            <person name="Vicente V.A."/>
            <person name="de Hoog S."/>
            <person name="Bocca A.L."/>
            <person name="de Almeida S.R."/>
            <person name="Vasconcelos A.T."/>
            <person name="Felipe M.S."/>
        </authorList>
    </citation>
    <scope>NUCLEOTIDE SEQUENCE [LARGE SCALE GENOMIC DNA]</scope>
    <source>
        <strain evidence="2">KSF</strain>
    </source>
</reference>
<evidence type="ECO:0000313" key="2">
    <source>
        <dbReference type="Proteomes" id="UP000094526"/>
    </source>
</evidence>
<gene>
    <name evidence="1" type="ORF">CLCR_00733</name>
</gene>
<dbReference type="EMBL" id="LGRB01000021">
    <property type="protein sequence ID" value="OCT44164.1"/>
    <property type="molecule type" value="Genomic_DNA"/>
</dbReference>
<keyword evidence="2" id="KW-1185">Reference proteome</keyword>
<dbReference type="Proteomes" id="UP000094526">
    <property type="component" value="Unassembled WGS sequence"/>
</dbReference>
<name>A0A1C1C6K2_9EURO</name>
<sequence length="123" mass="13450">MKVGGLNAAVITSCLSRAGHHHVTGIREEPGESFLGLHQLELQLLPLHSPSSALHSPLIECFPSAIVLRQWMASPQSTGVHHLPNVLNSDTSDVDNDALPLCHQHPRWGWSELIVMDIACLKE</sequence>
<proteinExistence type="predicted"/>
<evidence type="ECO:0000313" key="1">
    <source>
        <dbReference type="EMBL" id="OCT44164.1"/>
    </source>
</evidence>